<feature type="domain" description="Acyl-CoA oxidase/dehydrogenase middle" evidence="1">
    <location>
        <begin position="126"/>
        <end position="164"/>
    </location>
</feature>
<evidence type="ECO:0000313" key="3">
    <source>
        <dbReference type="EMBL" id="MFC6887121.1"/>
    </source>
</evidence>
<dbReference type="InterPro" id="IPR009100">
    <property type="entry name" value="AcylCoA_DH/oxidase_NM_dom_sf"/>
</dbReference>
<evidence type="ECO:0000259" key="2">
    <source>
        <dbReference type="Pfam" id="PF02771"/>
    </source>
</evidence>
<name>A0ABW2D2J0_9ACTN</name>
<dbReference type="PROSITE" id="PS00072">
    <property type="entry name" value="ACYL_COA_DH_1"/>
    <property type="match status" value="1"/>
</dbReference>
<accession>A0ABW2D2J0</accession>
<comment type="caution">
    <text evidence="3">The sequence shown here is derived from an EMBL/GenBank/DDBJ whole genome shotgun (WGS) entry which is preliminary data.</text>
</comment>
<dbReference type="InterPro" id="IPR013786">
    <property type="entry name" value="AcylCoA_DH/ox_N"/>
</dbReference>
<dbReference type="Gene3D" id="1.10.540.10">
    <property type="entry name" value="Acyl-CoA dehydrogenase/oxidase, N-terminal domain"/>
    <property type="match status" value="1"/>
</dbReference>
<dbReference type="Pfam" id="PF02770">
    <property type="entry name" value="Acyl-CoA_dh_M"/>
    <property type="match status" value="1"/>
</dbReference>
<dbReference type="EMBL" id="JBHSXS010000069">
    <property type="protein sequence ID" value="MFC6887121.1"/>
    <property type="molecule type" value="Genomic_DNA"/>
</dbReference>
<dbReference type="InterPro" id="IPR046373">
    <property type="entry name" value="Acyl-CoA_Oxase/DH_mid-dom_sf"/>
</dbReference>
<feature type="non-terminal residue" evidence="3">
    <location>
        <position position="164"/>
    </location>
</feature>
<evidence type="ECO:0000259" key="1">
    <source>
        <dbReference type="Pfam" id="PF02770"/>
    </source>
</evidence>
<protein>
    <submittedName>
        <fullName evidence="3">Acyl-CoA dehydrogenase family protein</fullName>
    </submittedName>
</protein>
<dbReference type="RefSeq" id="WP_378064175.1">
    <property type="nucleotide sequence ID" value="NZ_JBHSXS010000069.1"/>
</dbReference>
<dbReference type="Proteomes" id="UP001596380">
    <property type="component" value="Unassembled WGS sequence"/>
</dbReference>
<feature type="domain" description="Acyl-CoA dehydrogenase/oxidase N-terminal" evidence="2">
    <location>
        <begin position="10"/>
        <end position="121"/>
    </location>
</feature>
<dbReference type="PANTHER" id="PTHR43884">
    <property type="entry name" value="ACYL-COA DEHYDROGENASE"/>
    <property type="match status" value="1"/>
</dbReference>
<dbReference type="SUPFAM" id="SSF56645">
    <property type="entry name" value="Acyl-CoA dehydrogenase NM domain-like"/>
    <property type="match status" value="1"/>
</dbReference>
<dbReference type="PANTHER" id="PTHR43884:SF12">
    <property type="entry name" value="ISOVALERYL-COA DEHYDROGENASE, MITOCHONDRIAL-RELATED"/>
    <property type="match status" value="1"/>
</dbReference>
<dbReference type="Pfam" id="PF02771">
    <property type="entry name" value="Acyl-CoA_dh_N"/>
    <property type="match status" value="1"/>
</dbReference>
<dbReference type="InterPro" id="IPR037069">
    <property type="entry name" value="AcylCoA_DH/ox_N_sf"/>
</dbReference>
<reference evidence="4" key="1">
    <citation type="journal article" date="2019" name="Int. J. Syst. Evol. Microbiol.">
        <title>The Global Catalogue of Microorganisms (GCM) 10K type strain sequencing project: providing services to taxonomists for standard genome sequencing and annotation.</title>
        <authorList>
            <consortium name="The Broad Institute Genomics Platform"/>
            <consortium name="The Broad Institute Genome Sequencing Center for Infectious Disease"/>
            <person name="Wu L."/>
            <person name="Ma J."/>
        </authorList>
    </citation>
    <scope>NUCLEOTIDE SEQUENCE [LARGE SCALE GENOMIC DNA]</scope>
    <source>
        <strain evidence="4">JCM 3369</strain>
    </source>
</reference>
<dbReference type="InterPro" id="IPR006089">
    <property type="entry name" value="Acyl-CoA_DH_CS"/>
</dbReference>
<organism evidence="3 4">
    <name type="scientific">Actinomadura yumaensis</name>
    <dbReference type="NCBI Taxonomy" id="111807"/>
    <lineage>
        <taxon>Bacteria</taxon>
        <taxon>Bacillati</taxon>
        <taxon>Actinomycetota</taxon>
        <taxon>Actinomycetes</taxon>
        <taxon>Streptosporangiales</taxon>
        <taxon>Thermomonosporaceae</taxon>
        <taxon>Actinomadura</taxon>
    </lineage>
</organism>
<sequence length="164" mass="17075">MSDYPAYAPSEEHELLRATVRELADARIAPFAAVVDEEGRFPREALEALVGAGLHAVHVPEVFGGAGADALATVIVIEEVARACASSSLIPAVNKLGTVPVLLAGSQELKAKYLGPVARGEAMFSYALSEAEAGSDAAAMRTRAVRDGDGWVLNGAKMWITNAG</sequence>
<dbReference type="InterPro" id="IPR006091">
    <property type="entry name" value="Acyl-CoA_Oxase/DH_mid-dom"/>
</dbReference>
<proteinExistence type="predicted"/>
<evidence type="ECO:0000313" key="4">
    <source>
        <dbReference type="Proteomes" id="UP001596380"/>
    </source>
</evidence>
<dbReference type="Gene3D" id="2.40.110.10">
    <property type="entry name" value="Butyryl-CoA Dehydrogenase, subunit A, domain 2"/>
    <property type="match status" value="1"/>
</dbReference>
<keyword evidence="4" id="KW-1185">Reference proteome</keyword>
<gene>
    <name evidence="3" type="ORF">ACFQKB_45685</name>
</gene>